<keyword evidence="2" id="KW-0175">Coiled coil</keyword>
<dbReference type="Pfam" id="PF07647">
    <property type="entry name" value="SAM_2"/>
    <property type="match status" value="1"/>
</dbReference>
<dbReference type="PANTHER" id="PTHR12587">
    <property type="entry name" value="LAR INTERACTING PROTEIN LIP -RELATED PROTEIN"/>
    <property type="match status" value="1"/>
</dbReference>
<name>A0A8C6XQ61_NAJNA</name>
<evidence type="ECO:0000313" key="4">
    <source>
        <dbReference type="Ensembl" id="ENSNNAP00000016806.1"/>
    </source>
</evidence>
<dbReference type="InterPro" id="IPR029515">
    <property type="entry name" value="Liprin"/>
</dbReference>
<dbReference type="Ensembl" id="ENSNNAT00000017635.1">
    <property type="protein sequence ID" value="ENSNNAP00000016806.1"/>
    <property type="gene ID" value="ENSNNAG00000011303.1"/>
</dbReference>
<dbReference type="AlphaFoldDB" id="A0A8C6XQ61"/>
<dbReference type="GO" id="GO:0048786">
    <property type="term" value="C:presynaptic active zone"/>
    <property type="evidence" value="ECO:0007669"/>
    <property type="project" value="TreeGrafter"/>
</dbReference>
<evidence type="ECO:0000313" key="5">
    <source>
        <dbReference type="Proteomes" id="UP000694559"/>
    </source>
</evidence>
<dbReference type="GeneTree" id="ENSGT01050000244900"/>
<dbReference type="InterPro" id="IPR037621">
    <property type="entry name" value="LIP-1_SAM_2"/>
</dbReference>
<feature type="domain" description="SAM" evidence="3">
    <location>
        <begin position="9"/>
        <end position="66"/>
    </location>
</feature>
<protein>
    <recommendedName>
        <fullName evidence="3">SAM domain-containing protein</fullName>
    </recommendedName>
</protein>
<dbReference type="SMART" id="SM00454">
    <property type="entry name" value="SAM"/>
    <property type="match status" value="2"/>
</dbReference>
<feature type="domain" description="SAM" evidence="3">
    <location>
        <begin position="90"/>
        <end position="159"/>
    </location>
</feature>
<dbReference type="Proteomes" id="UP000694559">
    <property type="component" value="Unplaced"/>
</dbReference>
<evidence type="ECO:0000259" key="3">
    <source>
        <dbReference type="PROSITE" id="PS50105"/>
    </source>
</evidence>
<evidence type="ECO:0000256" key="1">
    <source>
        <dbReference type="ARBA" id="ARBA00022737"/>
    </source>
</evidence>
<accession>A0A8C6XQ61</accession>
<dbReference type="InterPro" id="IPR001660">
    <property type="entry name" value="SAM"/>
</dbReference>
<dbReference type="CDD" id="cd09568">
    <property type="entry name" value="SAM_liprin-alpha1_2_3_4_repeat3"/>
    <property type="match status" value="1"/>
</dbReference>
<dbReference type="SUPFAM" id="SSF47769">
    <property type="entry name" value="SAM/Pointed domain"/>
    <property type="match status" value="2"/>
</dbReference>
<reference evidence="4" key="2">
    <citation type="submission" date="2025-09" db="UniProtKB">
        <authorList>
            <consortium name="Ensembl"/>
        </authorList>
    </citation>
    <scope>IDENTIFICATION</scope>
</reference>
<dbReference type="Pfam" id="PF00536">
    <property type="entry name" value="SAM_1"/>
    <property type="match status" value="1"/>
</dbReference>
<dbReference type="FunFam" id="1.10.150.50:FF:000004">
    <property type="entry name" value="PTPRF interacting protein alpha 1"/>
    <property type="match status" value="1"/>
</dbReference>
<dbReference type="OrthoDB" id="2132119at2759"/>
<dbReference type="Gene3D" id="1.10.150.50">
    <property type="entry name" value="Transcription Factor, Ets-1"/>
    <property type="match status" value="2"/>
</dbReference>
<dbReference type="CDD" id="cd09565">
    <property type="entry name" value="SAM_liprin-alpha1_2_3_4_repeat2"/>
    <property type="match status" value="1"/>
</dbReference>
<organism evidence="4 5">
    <name type="scientific">Naja naja</name>
    <name type="common">Indian cobra</name>
    <dbReference type="NCBI Taxonomy" id="35670"/>
    <lineage>
        <taxon>Eukaryota</taxon>
        <taxon>Metazoa</taxon>
        <taxon>Chordata</taxon>
        <taxon>Craniata</taxon>
        <taxon>Vertebrata</taxon>
        <taxon>Euteleostomi</taxon>
        <taxon>Lepidosauria</taxon>
        <taxon>Squamata</taxon>
        <taxon>Bifurcata</taxon>
        <taxon>Unidentata</taxon>
        <taxon>Episquamata</taxon>
        <taxon>Toxicofera</taxon>
        <taxon>Serpentes</taxon>
        <taxon>Colubroidea</taxon>
        <taxon>Elapidae</taxon>
        <taxon>Elapinae</taxon>
        <taxon>Naja</taxon>
    </lineage>
</organism>
<dbReference type="PROSITE" id="PS50105">
    <property type="entry name" value="SAM_DOMAIN"/>
    <property type="match status" value="2"/>
</dbReference>
<dbReference type="InterPro" id="IPR013761">
    <property type="entry name" value="SAM/pointed_sf"/>
</dbReference>
<sequence length="224" mass="26038">MNHEWVGNDWLPSLGLPQYRSYFMESLVDARMLDHLNKKELRGQLKMVDSFHRVSLHYGIMCLKRLNYDRKELERRREESQNQNKDVMVWSNERVMCWVQMIGLKEFANNLVESGVHGALLALDDTFDCNDLALLLQIPTQNTQARQILEKEFGNLITMGTDRRLDEDSAKTFSRSPSWRKMFREKDLRGVSPDSAEMLPANFRTASVASITSPGVQLRKMQPE</sequence>
<proteinExistence type="predicted"/>
<reference evidence="4" key="1">
    <citation type="submission" date="2025-08" db="UniProtKB">
        <authorList>
            <consortium name="Ensembl"/>
        </authorList>
    </citation>
    <scope>IDENTIFICATION</scope>
</reference>
<dbReference type="InterPro" id="IPR037622">
    <property type="entry name" value="LIP-1_SAM_3"/>
</dbReference>
<dbReference type="GO" id="GO:0050808">
    <property type="term" value="P:synapse organization"/>
    <property type="evidence" value="ECO:0007669"/>
    <property type="project" value="TreeGrafter"/>
</dbReference>
<keyword evidence="5" id="KW-1185">Reference proteome</keyword>
<evidence type="ECO:0000256" key="2">
    <source>
        <dbReference type="ARBA" id="ARBA00023054"/>
    </source>
</evidence>
<keyword evidence="1" id="KW-0677">Repeat</keyword>
<dbReference type="OMA" id="CIGLKEY"/>
<dbReference type="FunFam" id="1.10.150.50:FF:000002">
    <property type="entry name" value="PTPRF interacting protein alpha 1"/>
    <property type="match status" value="1"/>
</dbReference>
<dbReference type="PANTHER" id="PTHR12587:SF4">
    <property type="entry name" value="LIPRIN-ALPHA-3"/>
    <property type="match status" value="1"/>
</dbReference>